<keyword evidence="3" id="KW-1185">Reference proteome</keyword>
<accession>A0A0D3J975</accession>
<reference evidence="3" key="1">
    <citation type="journal article" date="2013" name="Nature">
        <title>Pan genome of the phytoplankton Emiliania underpins its global distribution.</title>
        <authorList>
            <person name="Read B.A."/>
            <person name="Kegel J."/>
            <person name="Klute M.J."/>
            <person name="Kuo A."/>
            <person name="Lefebvre S.C."/>
            <person name="Maumus F."/>
            <person name="Mayer C."/>
            <person name="Miller J."/>
            <person name="Monier A."/>
            <person name="Salamov A."/>
            <person name="Young J."/>
            <person name="Aguilar M."/>
            <person name="Claverie J.M."/>
            <person name="Frickenhaus S."/>
            <person name="Gonzalez K."/>
            <person name="Herman E.K."/>
            <person name="Lin Y.C."/>
            <person name="Napier J."/>
            <person name="Ogata H."/>
            <person name="Sarno A.F."/>
            <person name="Shmutz J."/>
            <person name="Schroeder D."/>
            <person name="de Vargas C."/>
            <person name="Verret F."/>
            <person name="von Dassow P."/>
            <person name="Valentin K."/>
            <person name="Van de Peer Y."/>
            <person name="Wheeler G."/>
            <person name="Dacks J.B."/>
            <person name="Delwiche C.F."/>
            <person name="Dyhrman S.T."/>
            <person name="Glockner G."/>
            <person name="John U."/>
            <person name="Richards T."/>
            <person name="Worden A.Z."/>
            <person name="Zhang X."/>
            <person name="Grigoriev I.V."/>
            <person name="Allen A.E."/>
            <person name="Bidle K."/>
            <person name="Borodovsky M."/>
            <person name="Bowler C."/>
            <person name="Brownlee C."/>
            <person name="Cock J.M."/>
            <person name="Elias M."/>
            <person name="Gladyshev V.N."/>
            <person name="Groth M."/>
            <person name="Guda C."/>
            <person name="Hadaegh A."/>
            <person name="Iglesias-Rodriguez M.D."/>
            <person name="Jenkins J."/>
            <person name="Jones B.M."/>
            <person name="Lawson T."/>
            <person name="Leese F."/>
            <person name="Lindquist E."/>
            <person name="Lobanov A."/>
            <person name="Lomsadze A."/>
            <person name="Malik S.B."/>
            <person name="Marsh M.E."/>
            <person name="Mackinder L."/>
            <person name="Mock T."/>
            <person name="Mueller-Roeber B."/>
            <person name="Pagarete A."/>
            <person name="Parker M."/>
            <person name="Probert I."/>
            <person name="Quesneville H."/>
            <person name="Raines C."/>
            <person name="Rensing S.A."/>
            <person name="Riano-Pachon D.M."/>
            <person name="Richier S."/>
            <person name="Rokitta S."/>
            <person name="Shiraiwa Y."/>
            <person name="Soanes D.M."/>
            <person name="van der Giezen M."/>
            <person name="Wahlund T.M."/>
            <person name="Williams B."/>
            <person name="Wilson W."/>
            <person name="Wolfe G."/>
            <person name="Wurch L.L."/>
        </authorList>
    </citation>
    <scope>NUCLEOTIDE SEQUENCE</scope>
</reference>
<feature type="region of interest" description="Disordered" evidence="1">
    <location>
        <begin position="24"/>
        <end position="88"/>
    </location>
</feature>
<evidence type="ECO:0000313" key="2">
    <source>
        <dbReference type="EnsemblProtists" id="EOD20060"/>
    </source>
</evidence>
<feature type="compositionally biased region" description="Basic and acidic residues" evidence="1">
    <location>
        <begin position="58"/>
        <end position="73"/>
    </location>
</feature>
<protein>
    <submittedName>
        <fullName evidence="2">Uncharacterized protein</fullName>
    </submittedName>
</protein>
<dbReference type="PaxDb" id="2903-EOD20060"/>
<dbReference type="EnsemblProtists" id="EOD20060">
    <property type="protein sequence ID" value="EOD20060"/>
    <property type="gene ID" value="EMIHUDRAFT_208866"/>
</dbReference>
<dbReference type="HOGENOM" id="CLU_2473675_0_0_1"/>
<dbReference type="Proteomes" id="UP000013827">
    <property type="component" value="Unassembled WGS sequence"/>
</dbReference>
<dbReference type="KEGG" id="ehx:EMIHUDRAFT_208866"/>
<dbReference type="AlphaFoldDB" id="A0A0D3J975"/>
<organism evidence="2 3">
    <name type="scientific">Emiliania huxleyi (strain CCMP1516)</name>
    <dbReference type="NCBI Taxonomy" id="280463"/>
    <lineage>
        <taxon>Eukaryota</taxon>
        <taxon>Haptista</taxon>
        <taxon>Haptophyta</taxon>
        <taxon>Prymnesiophyceae</taxon>
        <taxon>Isochrysidales</taxon>
        <taxon>Noelaerhabdaceae</taxon>
        <taxon>Emiliania</taxon>
    </lineage>
</organism>
<evidence type="ECO:0000313" key="3">
    <source>
        <dbReference type="Proteomes" id="UP000013827"/>
    </source>
</evidence>
<name>A0A0D3J975_EMIH1</name>
<dbReference type="GeneID" id="17265558"/>
<dbReference type="RefSeq" id="XP_005772489.1">
    <property type="nucleotide sequence ID" value="XM_005772432.1"/>
</dbReference>
<evidence type="ECO:0000256" key="1">
    <source>
        <dbReference type="SAM" id="MobiDB-lite"/>
    </source>
</evidence>
<reference evidence="2" key="2">
    <citation type="submission" date="2024-10" db="UniProtKB">
        <authorList>
            <consortium name="EnsemblProtists"/>
        </authorList>
    </citation>
    <scope>IDENTIFICATION</scope>
</reference>
<proteinExistence type="predicted"/>
<sequence>MVCVAVCTLSTQDVERHRWQCHPGVVGRSPVMRGPPSGAVSPACGGLPPEGYNSASEAEARPSRKAAPADRDLVPPFPTIAVNPATYT</sequence>